<dbReference type="Proteomes" id="UP001575105">
    <property type="component" value="Unassembled WGS sequence"/>
</dbReference>
<sequence>MMKMLRGFAAIVLTLPLIACGESAEAPERVSYTLTNDTTHEIREVIATGANHHLAFNEVDAGESQTLRGPGLDVPESLTLYWTNHMDQRRSMQLNLRNEVGEDYAGPIRLTVDRRQLVTVQAGR</sequence>
<proteinExistence type="predicted"/>
<feature type="chain" id="PRO_5046122552" evidence="1">
    <location>
        <begin position="20"/>
        <end position="124"/>
    </location>
</feature>
<feature type="signal peptide" evidence="1">
    <location>
        <begin position="1"/>
        <end position="19"/>
    </location>
</feature>
<dbReference type="RefSeq" id="WP_425343802.1">
    <property type="nucleotide sequence ID" value="NZ_JBGUBD010000001.1"/>
</dbReference>
<gene>
    <name evidence="2" type="ORF">ACERK3_01090</name>
</gene>
<evidence type="ECO:0000313" key="2">
    <source>
        <dbReference type="EMBL" id="MFA9476877.1"/>
    </source>
</evidence>
<keyword evidence="1" id="KW-0732">Signal</keyword>
<comment type="caution">
    <text evidence="2">The sequence shown here is derived from an EMBL/GenBank/DDBJ whole genome shotgun (WGS) entry which is preliminary data.</text>
</comment>
<evidence type="ECO:0000256" key="1">
    <source>
        <dbReference type="SAM" id="SignalP"/>
    </source>
</evidence>
<protein>
    <submittedName>
        <fullName evidence="2">Uncharacterized protein</fullName>
    </submittedName>
</protein>
<evidence type="ECO:0000313" key="3">
    <source>
        <dbReference type="Proteomes" id="UP001575105"/>
    </source>
</evidence>
<keyword evidence="3" id="KW-1185">Reference proteome</keyword>
<dbReference type="EMBL" id="JBGUBD010000001">
    <property type="protein sequence ID" value="MFA9476877.1"/>
    <property type="molecule type" value="Genomic_DNA"/>
</dbReference>
<reference evidence="2 3" key="1">
    <citation type="submission" date="2024-08" db="EMBL/GenBank/DDBJ databases">
        <title>Whole-genome sequencing of halo(alkali)philic microorganisms from hypersaline lakes.</title>
        <authorList>
            <person name="Sorokin D.Y."/>
            <person name="Merkel A.Y."/>
            <person name="Messina E."/>
            <person name="Yakimov M."/>
        </authorList>
    </citation>
    <scope>NUCLEOTIDE SEQUENCE [LARGE SCALE GENOMIC DNA]</scope>
    <source>
        <strain evidence="2 3">AB-hyl4</strain>
    </source>
</reference>
<organism evidence="2 3">
    <name type="scientific">Natronomicrosphaera hydrolytica</name>
    <dbReference type="NCBI Taxonomy" id="3242702"/>
    <lineage>
        <taxon>Bacteria</taxon>
        <taxon>Pseudomonadati</taxon>
        <taxon>Planctomycetota</taxon>
        <taxon>Phycisphaerae</taxon>
        <taxon>Phycisphaerales</taxon>
        <taxon>Phycisphaeraceae</taxon>
        <taxon>Natronomicrosphaera</taxon>
    </lineage>
</organism>
<accession>A0ABV4U207</accession>
<name>A0ABV4U207_9BACT</name>